<comment type="caution">
    <text evidence="1">The sequence shown here is derived from an EMBL/GenBank/DDBJ whole genome shotgun (WGS) entry which is preliminary data.</text>
</comment>
<gene>
    <name evidence="1" type="ORF">Krac_2774</name>
</gene>
<organism evidence="1 2">
    <name type="scientific">Ktedonobacter racemifer DSM 44963</name>
    <dbReference type="NCBI Taxonomy" id="485913"/>
    <lineage>
        <taxon>Bacteria</taxon>
        <taxon>Bacillati</taxon>
        <taxon>Chloroflexota</taxon>
        <taxon>Ktedonobacteria</taxon>
        <taxon>Ktedonobacterales</taxon>
        <taxon>Ktedonobacteraceae</taxon>
        <taxon>Ktedonobacter</taxon>
    </lineage>
</organism>
<dbReference type="AlphaFoldDB" id="D6TZL3"/>
<protein>
    <submittedName>
        <fullName evidence="1">Uncharacterized protein</fullName>
    </submittedName>
</protein>
<dbReference type="RefSeq" id="WP_007919766.1">
    <property type="nucleotide sequence ID" value="NZ_ADVG01000004.1"/>
</dbReference>
<evidence type="ECO:0000313" key="2">
    <source>
        <dbReference type="Proteomes" id="UP000004508"/>
    </source>
</evidence>
<sequence>MLEALALVEEARASVSDLLCKLGEGLDCQVVAFKDQGLDGGKSLVGSKLIGARSSHLP</sequence>
<keyword evidence="2" id="KW-1185">Reference proteome</keyword>
<evidence type="ECO:0000313" key="1">
    <source>
        <dbReference type="EMBL" id="EFH82003.1"/>
    </source>
</evidence>
<dbReference type="Proteomes" id="UP000004508">
    <property type="component" value="Unassembled WGS sequence"/>
</dbReference>
<name>D6TZL3_KTERA</name>
<proteinExistence type="predicted"/>
<dbReference type="STRING" id="485913.Krac_2774"/>
<reference evidence="1 2" key="1">
    <citation type="journal article" date="2011" name="Stand. Genomic Sci.">
        <title>Non-contiguous finished genome sequence and contextual data of the filamentous soil bacterium Ktedonobacter racemifer type strain (SOSP1-21).</title>
        <authorList>
            <person name="Chang Y.J."/>
            <person name="Land M."/>
            <person name="Hauser L."/>
            <person name="Chertkov O."/>
            <person name="Del Rio T.G."/>
            <person name="Nolan M."/>
            <person name="Copeland A."/>
            <person name="Tice H."/>
            <person name="Cheng J.F."/>
            <person name="Lucas S."/>
            <person name="Han C."/>
            <person name="Goodwin L."/>
            <person name="Pitluck S."/>
            <person name="Ivanova N."/>
            <person name="Ovchinikova G."/>
            <person name="Pati A."/>
            <person name="Chen A."/>
            <person name="Palaniappan K."/>
            <person name="Mavromatis K."/>
            <person name="Liolios K."/>
            <person name="Brettin T."/>
            <person name="Fiebig A."/>
            <person name="Rohde M."/>
            <person name="Abt B."/>
            <person name="Goker M."/>
            <person name="Detter J.C."/>
            <person name="Woyke T."/>
            <person name="Bristow J."/>
            <person name="Eisen J.A."/>
            <person name="Markowitz V."/>
            <person name="Hugenholtz P."/>
            <person name="Kyrpides N.C."/>
            <person name="Klenk H.P."/>
            <person name="Lapidus A."/>
        </authorList>
    </citation>
    <scope>NUCLEOTIDE SEQUENCE [LARGE SCALE GENOMIC DNA]</scope>
    <source>
        <strain evidence="2">DSM 44963</strain>
    </source>
</reference>
<dbReference type="InParanoid" id="D6TZL3"/>
<dbReference type="EMBL" id="ADVG01000004">
    <property type="protein sequence ID" value="EFH82003.1"/>
    <property type="molecule type" value="Genomic_DNA"/>
</dbReference>
<accession>D6TZL3</accession>